<evidence type="ECO:0008006" key="15">
    <source>
        <dbReference type="Google" id="ProtNLM"/>
    </source>
</evidence>
<feature type="domain" description="CSC1/OSCA1-like N-terminal transmembrane" evidence="11">
    <location>
        <begin position="20"/>
        <end position="162"/>
    </location>
</feature>
<feature type="compositionally biased region" description="Basic and acidic residues" evidence="7">
    <location>
        <begin position="754"/>
        <end position="765"/>
    </location>
</feature>
<comment type="similarity">
    <text evidence="2">Belongs to the CSC1 (TC 1.A.17) family.</text>
</comment>
<organism evidence="13 14">
    <name type="scientific">Linnemannia gamsii</name>
    <dbReference type="NCBI Taxonomy" id="64522"/>
    <lineage>
        <taxon>Eukaryota</taxon>
        <taxon>Fungi</taxon>
        <taxon>Fungi incertae sedis</taxon>
        <taxon>Mucoromycota</taxon>
        <taxon>Mortierellomycotina</taxon>
        <taxon>Mortierellomycetes</taxon>
        <taxon>Mortierellales</taxon>
        <taxon>Mortierellaceae</taxon>
        <taxon>Linnemannia</taxon>
    </lineage>
</organism>
<dbReference type="InterPro" id="IPR032880">
    <property type="entry name" value="CSC1/OSCA1-like_N"/>
</dbReference>
<evidence type="ECO:0000256" key="8">
    <source>
        <dbReference type="SAM" id="Phobius"/>
    </source>
</evidence>
<proteinExistence type="inferred from homology"/>
<feature type="domain" description="CSC1/OSCA1-like 7TM region" evidence="9">
    <location>
        <begin position="413"/>
        <end position="684"/>
    </location>
</feature>
<dbReference type="Pfam" id="PF12621">
    <property type="entry name" value="PHM7_ext"/>
    <property type="match status" value="1"/>
</dbReference>
<evidence type="ECO:0000256" key="2">
    <source>
        <dbReference type="ARBA" id="ARBA00007779"/>
    </source>
</evidence>
<dbReference type="Pfam" id="PF13967">
    <property type="entry name" value="RSN1_TM"/>
    <property type="match status" value="1"/>
</dbReference>
<evidence type="ECO:0000259" key="9">
    <source>
        <dbReference type="Pfam" id="PF02714"/>
    </source>
</evidence>
<evidence type="ECO:0000256" key="4">
    <source>
        <dbReference type="ARBA" id="ARBA00022692"/>
    </source>
</evidence>
<evidence type="ECO:0000256" key="3">
    <source>
        <dbReference type="ARBA" id="ARBA00022448"/>
    </source>
</evidence>
<keyword evidence="3" id="KW-0813">Transport</keyword>
<evidence type="ECO:0000256" key="5">
    <source>
        <dbReference type="ARBA" id="ARBA00022989"/>
    </source>
</evidence>
<feature type="transmembrane region" description="Helical" evidence="8">
    <location>
        <begin position="507"/>
        <end position="534"/>
    </location>
</feature>
<feature type="domain" description="CSC1/OSCA1-like cytosolic" evidence="12">
    <location>
        <begin position="191"/>
        <end position="402"/>
    </location>
</feature>
<gene>
    <name evidence="13" type="ORF">BGZ96_008546</name>
</gene>
<sequence>MSDNNSGSSTTSTDASVSTFVSSLIFTIAVSAALFLTFTILRTRVPRVYAPKTYMGPERERPDTTSSSGLIGWVLGTRHMNEIDFINRCGLDAYMFLEFMNKSFFLFIGFSVLAIPILIPLNAYNQLSLEGLNQLTIANVADQNRLWGHLILTVLFCMTTLAMGILGVRQYITRRQRYLLTPHHTQSLQATTILVCGIPIGEETLQSLHSIFSVFPGGVKRIWPAYSAADLQKDVLKRVTLTEKLETAECALIRSKLKYQAAGGADAGRRPSEASSTNMLNQRSATTPAGLDSFPSEKRPQHRPAVFPMSLFTSCCGAKKVDSVSTYRRELSGLNNSIVTRQQAGIAAMHENEDQNKLSATFVQFNSQLGAHLAAQAVIHRKTLTMQPRHLEVHPKDVIWENLGYSLKQRNIRRAIAAVLAFLLIAFWTIPVTFVASIAKLDVIVQYAPFLSGVYSLPNAVVGIIQGILPPLGLALLMMILPVILYKLAYFGGAVLNTHKTLTVVTSYHWFSVVHVLLVTTLANGIFAAVQQITDNPSAIMEMLATTLPQASTFFLSFILISLIKIPMMLLQIGPLIMHRVSKFLASTPRKVYMAERTMGFVDWGTTIPVHTIAFSIGLIYSTIQPLILPFMVIYFGLFYLAFRYQFLYVYRQPVDSGGLVYPRIVDQIYVGLIIYEIVMLGLFILQKAAGQSAIMGVVLLVTIGAIVISRDKVFKPLIQYLPVEVFEVGDGGLSSGGAGHHRNDNHTGVGGRSSKEVAREGKEEVDLESQAAAASTGYRGLGSTSGSSALAFDPTLSGKGVTESMAFVNPALRTQEHSVWIPQDHTGFTDQEVTELNSANITNTTEAATIDEKGKVTVGVEQLVVAPGDEFWG</sequence>
<comment type="caution">
    <text evidence="13">The sequence shown here is derived from an EMBL/GenBank/DDBJ whole genome shotgun (WGS) entry which is preliminary data.</text>
</comment>
<feature type="transmembrane region" description="Helical" evidence="8">
    <location>
        <begin position="20"/>
        <end position="41"/>
    </location>
</feature>
<keyword evidence="6 8" id="KW-0472">Membrane</keyword>
<dbReference type="Pfam" id="PF14703">
    <property type="entry name" value="PHM7_cyt"/>
    <property type="match status" value="1"/>
</dbReference>
<name>A0ABQ7JY83_9FUNG</name>
<feature type="domain" description="10TM putative phosphate transporter extracellular tail" evidence="10">
    <location>
        <begin position="804"/>
        <end position="859"/>
    </location>
</feature>
<feature type="transmembrane region" description="Helical" evidence="8">
    <location>
        <begin position="554"/>
        <end position="578"/>
    </location>
</feature>
<feature type="transmembrane region" description="Helical" evidence="8">
    <location>
        <begin position="146"/>
        <end position="168"/>
    </location>
</feature>
<dbReference type="InterPro" id="IPR027815">
    <property type="entry name" value="CSC1/OSCA1-like_cyt"/>
</dbReference>
<evidence type="ECO:0000256" key="6">
    <source>
        <dbReference type="ARBA" id="ARBA00023136"/>
    </source>
</evidence>
<evidence type="ECO:0000259" key="12">
    <source>
        <dbReference type="Pfam" id="PF14703"/>
    </source>
</evidence>
<accession>A0ABQ7JY83</accession>
<feature type="transmembrane region" description="Helical" evidence="8">
    <location>
        <begin position="599"/>
        <end position="621"/>
    </location>
</feature>
<feature type="transmembrane region" description="Helical" evidence="8">
    <location>
        <begin position="669"/>
        <end position="687"/>
    </location>
</feature>
<keyword evidence="4 8" id="KW-0812">Transmembrane</keyword>
<evidence type="ECO:0000256" key="7">
    <source>
        <dbReference type="SAM" id="MobiDB-lite"/>
    </source>
</evidence>
<evidence type="ECO:0000259" key="11">
    <source>
        <dbReference type="Pfam" id="PF13967"/>
    </source>
</evidence>
<feature type="region of interest" description="Disordered" evidence="7">
    <location>
        <begin position="264"/>
        <end position="300"/>
    </location>
</feature>
<dbReference type="InterPro" id="IPR003864">
    <property type="entry name" value="CSC1/OSCA1-like_7TM"/>
</dbReference>
<keyword evidence="5 8" id="KW-1133">Transmembrane helix</keyword>
<reference evidence="13 14" key="1">
    <citation type="journal article" date="2020" name="Fungal Divers.">
        <title>Resolving the Mortierellaceae phylogeny through synthesis of multi-gene phylogenetics and phylogenomics.</title>
        <authorList>
            <person name="Vandepol N."/>
            <person name="Liber J."/>
            <person name="Desiro A."/>
            <person name="Na H."/>
            <person name="Kennedy M."/>
            <person name="Barry K."/>
            <person name="Grigoriev I.V."/>
            <person name="Miller A.N."/>
            <person name="O'Donnell K."/>
            <person name="Stajich J.E."/>
            <person name="Bonito G."/>
        </authorList>
    </citation>
    <scope>NUCLEOTIDE SEQUENCE [LARGE SCALE GENOMIC DNA]</scope>
    <source>
        <strain evidence="13 14">AD045</strain>
    </source>
</reference>
<feature type="transmembrane region" description="Helical" evidence="8">
    <location>
        <begin position="104"/>
        <end position="126"/>
    </location>
</feature>
<feature type="transmembrane region" description="Helical" evidence="8">
    <location>
        <begin position="415"/>
        <end position="439"/>
    </location>
</feature>
<evidence type="ECO:0000313" key="14">
    <source>
        <dbReference type="Proteomes" id="UP001194696"/>
    </source>
</evidence>
<dbReference type="PANTHER" id="PTHR13018">
    <property type="entry name" value="PROBABLE MEMBRANE PROTEIN DUF221-RELATED"/>
    <property type="match status" value="1"/>
</dbReference>
<dbReference type="Pfam" id="PF02714">
    <property type="entry name" value="RSN1_7TM"/>
    <property type="match status" value="1"/>
</dbReference>
<feature type="region of interest" description="Disordered" evidence="7">
    <location>
        <begin position="737"/>
        <end position="770"/>
    </location>
</feature>
<comment type="subcellular location">
    <subcellularLocation>
        <location evidence="1">Membrane</location>
        <topology evidence="1">Multi-pass membrane protein</topology>
    </subcellularLocation>
</comment>
<dbReference type="EMBL" id="JAAAIM010000482">
    <property type="protein sequence ID" value="KAG0287538.1"/>
    <property type="molecule type" value="Genomic_DNA"/>
</dbReference>
<keyword evidence="14" id="KW-1185">Reference proteome</keyword>
<feature type="transmembrane region" description="Helical" evidence="8">
    <location>
        <begin position="627"/>
        <end position="648"/>
    </location>
</feature>
<protein>
    <recommendedName>
        <fullName evidence="15">DUF221-domain-containing protein</fullName>
    </recommendedName>
</protein>
<evidence type="ECO:0000259" key="10">
    <source>
        <dbReference type="Pfam" id="PF12621"/>
    </source>
</evidence>
<dbReference type="InterPro" id="IPR022257">
    <property type="entry name" value="PHM7_ext"/>
</dbReference>
<evidence type="ECO:0000313" key="13">
    <source>
        <dbReference type="EMBL" id="KAG0287538.1"/>
    </source>
</evidence>
<dbReference type="Proteomes" id="UP001194696">
    <property type="component" value="Unassembled WGS sequence"/>
</dbReference>
<dbReference type="InterPro" id="IPR045122">
    <property type="entry name" value="Csc1-like"/>
</dbReference>
<dbReference type="PANTHER" id="PTHR13018:SF139">
    <property type="entry name" value="PHOSPHATE METABOLISM PROTEIN 7"/>
    <property type="match status" value="1"/>
</dbReference>
<feature type="transmembrane region" description="Helical" evidence="8">
    <location>
        <begin position="459"/>
        <end position="486"/>
    </location>
</feature>
<evidence type="ECO:0000256" key="1">
    <source>
        <dbReference type="ARBA" id="ARBA00004141"/>
    </source>
</evidence>
<feature type="transmembrane region" description="Helical" evidence="8">
    <location>
        <begin position="693"/>
        <end position="710"/>
    </location>
</feature>
<feature type="compositionally biased region" description="Polar residues" evidence="7">
    <location>
        <begin position="273"/>
        <end position="287"/>
    </location>
</feature>